<comment type="subunit">
    <text evidence="6">Tightly associated with the cellulose synthase catalytic subunit.</text>
</comment>
<evidence type="ECO:0000256" key="6">
    <source>
        <dbReference type="RuleBase" id="RU365021"/>
    </source>
</evidence>
<dbReference type="EMBL" id="ARYK01000004">
    <property type="protein sequence ID" value="KCZ92246.1"/>
    <property type="molecule type" value="Genomic_DNA"/>
</dbReference>
<dbReference type="UniPathway" id="UPA00694"/>
<dbReference type="Pfam" id="PF03170">
    <property type="entry name" value="BcsB"/>
    <property type="match status" value="1"/>
</dbReference>
<reference evidence="7 8" key="1">
    <citation type="journal article" date="2014" name="Antonie Van Leeuwenhoek">
        <title>Hyphomonas beringensis sp. nov. and Hyphomonas chukchiensis sp. nov., isolated from surface seawater of the Bering Sea and Chukchi Sea.</title>
        <authorList>
            <person name="Li C."/>
            <person name="Lai Q."/>
            <person name="Li G."/>
            <person name="Dong C."/>
            <person name="Wang J."/>
            <person name="Liao Y."/>
            <person name="Shao Z."/>
        </authorList>
    </citation>
    <scope>NUCLEOTIDE SEQUENCE [LARGE SCALE GENOMIC DNA]</scope>
    <source>
        <strain evidence="7 8">MHS-2</strain>
    </source>
</reference>
<keyword evidence="3 6" id="KW-0812">Transmembrane</keyword>
<keyword evidence="5 6" id="KW-0472">Membrane</keyword>
<dbReference type="GO" id="GO:0006011">
    <property type="term" value="P:UDP-alpha-D-glucose metabolic process"/>
    <property type="evidence" value="ECO:0007669"/>
    <property type="project" value="InterPro"/>
</dbReference>
<evidence type="ECO:0000313" key="7">
    <source>
        <dbReference type="EMBL" id="KCZ92246.1"/>
    </source>
</evidence>
<evidence type="ECO:0000256" key="2">
    <source>
        <dbReference type="ARBA" id="ARBA00022475"/>
    </source>
</evidence>
<keyword evidence="6" id="KW-0732">Signal</keyword>
<organism evidence="7 8">
    <name type="scientific">Hyphomonas johnsonii MHS-2</name>
    <dbReference type="NCBI Taxonomy" id="1280950"/>
    <lineage>
        <taxon>Bacteria</taxon>
        <taxon>Pseudomonadati</taxon>
        <taxon>Pseudomonadota</taxon>
        <taxon>Alphaproteobacteria</taxon>
        <taxon>Hyphomonadales</taxon>
        <taxon>Hyphomonadaceae</taxon>
        <taxon>Hyphomonas</taxon>
    </lineage>
</organism>
<dbReference type="Gene3D" id="2.60.120.260">
    <property type="entry name" value="Galactose-binding domain-like"/>
    <property type="match status" value="2"/>
</dbReference>
<evidence type="ECO:0000256" key="1">
    <source>
        <dbReference type="ARBA" id="ARBA00004162"/>
    </source>
</evidence>
<proteinExistence type="inferred from homology"/>
<keyword evidence="4 6" id="KW-1133">Transmembrane helix</keyword>
<evidence type="ECO:0000256" key="5">
    <source>
        <dbReference type="ARBA" id="ARBA00023136"/>
    </source>
</evidence>
<comment type="similarity">
    <text evidence="6">Belongs to the AcsB/BcsB family.</text>
</comment>
<dbReference type="GO" id="GO:0005886">
    <property type="term" value="C:plasma membrane"/>
    <property type="evidence" value="ECO:0007669"/>
    <property type="project" value="UniProtKB-SubCell"/>
</dbReference>
<comment type="subcellular location">
    <subcellularLocation>
        <location evidence="6">Cell inner membrane</location>
    </subcellularLocation>
    <subcellularLocation>
        <location evidence="1">Cell membrane</location>
        <topology evidence="1">Single-pass membrane protein</topology>
    </subcellularLocation>
</comment>
<dbReference type="PANTHER" id="PTHR39083">
    <property type="entry name" value="CYCLIC DI-GMP-BINDING PROTEIN"/>
    <property type="match status" value="1"/>
</dbReference>
<dbReference type="eggNOG" id="COG3266">
    <property type="taxonomic scope" value="Bacteria"/>
</dbReference>
<feature type="chain" id="PRO_5015215968" description="Cyclic di-GMP-binding protein" evidence="6">
    <location>
        <begin position="26"/>
        <end position="730"/>
    </location>
</feature>
<keyword evidence="8" id="KW-1185">Reference proteome</keyword>
<feature type="transmembrane region" description="Helical" evidence="6">
    <location>
        <begin position="699"/>
        <end position="720"/>
    </location>
</feature>
<protein>
    <recommendedName>
        <fullName evidence="6">Cyclic di-GMP-binding protein</fullName>
    </recommendedName>
    <alternativeName>
        <fullName evidence="6">Cellulose synthase regulatory subunit</fullName>
    </alternativeName>
</protein>
<gene>
    <name evidence="7" type="ORF">HJO_09434</name>
</gene>
<dbReference type="STRING" id="1280950.HJO_09434"/>
<evidence type="ECO:0000313" key="8">
    <source>
        <dbReference type="Proteomes" id="UP000025171"/>
    </source>
</evidence>
<comment type="pathway">
    <text evidence="6">Glycan metabolism; bacterial cellulose biosynthesis.</text>
</comment>
<dbReference type="OrthoDB" id="7615145at2"/>
<sequence>MNKLARSTALALVFAIASFTRPATAQVQPEDAAYDVYARYRDDPAITTQQVEPGLWRAHLPLAMLRSEQGPIRLDGAEDTARMGFALAPQADVQSARLVLRHVSGRGQAKADPQLRLTVNDRFVGQLAGVTTNAAGVNEVVLDPSVLMTGFNTLGIDAVQRYTYDCQDPDAPELWTDIDTTRSYVEVTYTRHPFAGSLADLGALVTAGVGGVDHLGIVTGDGAMTPDRLRWGALSAQAVSNRLGYRLPDIAPLAPGALTTDAAGMDIVAVGTVAELGGLVPPEASALSGDEAWLSIAPSPADPTHFMIIASGLTPAGVEGAVRALAQDNFPLSDSDALLLSGADLPSGAVVARKRPIEAGAKYTFSNLGLADTSLFGKDHGSVELDFDLPADLRFRTAGEAVFSLDFAYGAGLRDDSVVNIVVNGEFQRAIRLTNPDGEVMPGYQIGIPTSALRPGHNTVAFEVELSTESEGLCSTRSMRHLAFVLKDTSTLTLPEADAYVELPNLALLAETGFPYTGLGADGFAIRAGDTQPETAAAVWTLAARLGQMHGTVFTGVDFGFGLDLGDQDTLVVGTRTALAGFMPASISFSGDAGTVDGGTFSRDFKSVDLGDNGLLIEGQSPSFAGRLVTVMTAETEQRLLSSAKSLVQPSHWSQLEGGAAVWRDNAATVVTQAPATRFAVGTMDPDERARMKSAQSPWRWILTIAGILFALASVLALIARYMRDRMNES</sequence>
<name>A0A059FNZ5_9PROT</name>
<comment type="caution">
    <text evidence="7">The sequence shown here is derived from an EMBL/GenBank/DDBJ whole genome shotgun (WGS) entry which is preliminary data.</text>
</comment>
<dbReference type="GO" id="GO:0030244">
    <property type="term" value="P:cellulose biosynthetic process"/>
    <property type="evidence" value="ECO:0007669"/>
    <property type="project" value="UniProtKB-KW"/>
</dbReference>
<accession>A0A059FNZ5</accession>
<dbReference type="PANTHER" id="PTHR39083:SF1">
    <property type="entry name" value="CYCLIC DI-GMP-BINDING PROTEIN"/>
    <property type="match status" value="1"/>
</dbReference>
<dbReference type="PATRIC" id="fig|1280950.3.peg.1887"/>
<dbReference type="RefSeq" id="WP_035616488.1">
    <property type="nucleotide sequence ID" value="NZ_ARYK01000004.1"/>
</dbReference>
<keyword evidence="6" id="KW-0997">Cell inner membrane</keyword>
<keyword evidence="6" id="KW-0973">c-di-GMP</keyword>
<evidence type="ECO:0000256" key="3">
    <source>
        <dbReference type="ARBA" id="ARBA00022692"/>
    </source>
</evidence>
<feature type="signal peptide" evidence="6">
    <location>
        <begin position="1"/>
        <end position="25"/>
    </location>
</feature>
<comment type="function">
    <text evidence="6">Binds the cellulose synthase activator, bis-(3'-5') cyclic diguanylic acid (c-di-GMP).</text>
</comment>
<dbReference type="Proteomes" id="UP000025171">
    <property type="component" value="Unassembled WGS sequence"/>
</dbReference>
<evidence type="ECO:0000256" key="4">
    <source>
        <dbReference type="ARBA" id="ARBA00022989"/>
    </source>
</evidence>
<keyword evidence="2 6" id="KW-1003">Cell membrane</keyword>
<dbReference type="InterPro" id="IPR018513">
    <property type="entry name" value="Cell_synthase_bac"/>
</dbReference>
<dbReference type="AlphaFoldDB" id="A0A059FNZ5"/>
<keyword evidence="6" id="KW-0135">Cellulose biosynthesis</keyword>